<dbReference type="PROSITE" id="PS50005">
    <property type="entry name" value="TPR"/>
    <property type="match status" value="1"/>
</dbReference>
<keyword evidence="4" id="KW-0812">Transmembrane</keyword>
<evidence type="ECO:0000256" key="2">
    <source>
        <dbReference type="ARBA" id="ARBA00022803"/>
    </source>
</evidence>
<accession>A0ABV6UF83</accession>
<dbReference type="InterPro" id="IPR051685">
    <property type="entry name" value="Ycf3/AcsC/BcsC/TPR_MFPF"/>
</dbReference>
<keyword evidence="1" id="KW-0677">Repeat</keyword>
<keyword evidence="2 3" id="KW-0802">TPR repeat</keyword>
<dbReference type="Gene3D" id="1.25.40.10">
    <property type="entry name" value="Tetratricopeptide repeat domain"/>
    <property type="match status" value="1"/>
</dbReference>
<dbReference type="SUPFAM" id="SSF48452">
    <property type="entry name" value="TPR-like"/>
    <property type="match status" value="1"/>
</dbReference>
<feature type="transmembrane region" description="Helical" evidence="4">
    <location>
        <begin position="292"/>
        <end position="318"/>
    </location>
</feature>
<dbReference type="InterPro" id="IPR011990">
    <property type="entry name" value="TPR-like_helical_dom_sf"/>
</dbReference>
<dbReference type="PANTHER" id="PTHR44943">
    <property type="entry name" value="CELLULOSE SYNTHASE OPERON PROTEIN C"/>
    <property type="match status" value="1"/>
</dbReference>
<evidence type="ECO:0000256" key="3">
    <source>
        <dbReference type="PROSITE-ProRule" id="PRU00339"/>
    </source>
</evidence>
<comment type="caution">
    <text evidence="5">The sequence shown here is derived from an EMBL/GenBank/DDBJ whole genome shotgun (WGS) entry which is preliminary data.</text>
</comment>
<sequence length="351" mass="37930">MTTADRVARARALMDLGRHDQARGLLAEALAEMPGDAAAWSSMARCCYRTDDFESALHAADQALAHNPALAAAWRWRALSLAELKRWQEAHRAAAEAVGREPQNWSGHMIMARGLLADPTRGGDDRRARDAAHRARELAPHEAETHFYAGRVAERAGREAEAEACYREALRLNPEQRSARNQLALIQMRRGENYAAAQGFAAVAASAKGAELGIHNLKVVAVRLISRARWISVGALAVAEAGVIAVPDGGWAVRGALMAALLVGWAVWAVWAARQVPPQLRMPLLRTVRGSAYVLLVLLGVAAFTLAAFVLLLVPVLAPFWGEVVLAAVALQLTALRTAAVLVRKAKQRVE</sequence>
<protein>
    <submittedName>
        <fullName evidence="5">Tetratricopeptide repeat protein</fullName>
    </submittedName>
</protein>
<dbReference type="EMBL" id="JBHEZZ010000001">
    <property type="protein sequence ID" value="MFC1400097.1"/>
    <property type="molecule type" value="Genomic_DNA"/>
</dbReference>
<dbReference type="Proteomes" id="UP001592528">
    <property type="component" value="Unassembled WGS sequence"/>
</dbReference>
<evidence type="ECO:0000256" key="1">
    <source>
        <dbReference type="ARBA" id="ARBA00022737"/>
    </source>
</evidence>
<dbReference type="Pfam" id="PF07719">
    <property type="entry name" value="TPR_2"/>
    <property type="match status" value="1"/>
</dbReference>
<organism evidence="5 6">
    <name type="scientific">Streptacidiphilus cavernicola</name>
    <dbReference type="NCBI Taxonomy" id="3342716"/>
    <lineage>
        <taxon>Bacteria</taxon>
        <taxon>Bacillati</taxon>
        <taxon>Actinomycetota</taxon>
        <taxon>Actinomycetes</taxon>
        <taxon>Kitasatosporales</taxon>
        <taxon>Streptomycetaceae</taxon>
        <taxon>Streptacidiphilus</taxon>
    </lineage>
</organism>
<name>A0ABV6UF83_9ACTN</name>
<evidence type="ECO:0000256" key="4">
    <source>
        <dbReference type="SAM" id="Phobius"/>
    </source>
</evidence>
<feature type="transmembrane region" description="Helical" evidence="4">
    <location>
        <begin position="324"/>
        <end position="343"/>
    </location>
</feature>
<feature type="repeat" description="TPR" evidence="3">
    <location>
        <begin position="143"/>
        <end position="176"/>
    </location>
</feature>
<dbReference type="PANTHER" id="PTHR44943:SF8">
    <property type="entry name" value="TPR REPEAT-CONTAINING PROTEIN MJ0263"/>
    <property type="match status" value="1"/>
</dbReference>
<keyword evidence="6" id="KW-1185">Reference proteome</keyword>
<keyword evidence="4" id="KW-1133">Transmembrane helix</keyword>
<dbReference type="RefSeq" id="WP_051724959.1">
    <property type="nucleotide sequence ID" value="NZ_JBHEZZ010000001.1"/>
</dbReference>
<gene>
    <name evidence="5" type="ORF">ACEZDJ_02205</name>
</gene>
<feature type="transmembrane region" description="Helical" evidence="4">
    <location>
        <begin position="252"/>
        <end position="271"/>
    </location>
</feature>
<proteinExistence type="predicted"/>
<feature type="transmembrane region" description="Helical" evidence="4">
    <location>
        <begin position="228"/>
        <end position="246"/>
    </location>
</feature>
<dbReference type="Pfam" id="PF14559">
    <property type="entry name" value="TPR_19"/>
    <property type="match status" value="1"/>
</dbReference>
<dbReference type="SMART" id="SM00028">
    <property type="entry name" value="TPR"/>
    <property type="match status" value="4"/>
</dbReference>
<dbReference type="InterPro" id="IPR013105">
    <property type="entry name" value="TPR_2"/>
</dbReference>
<evidence type="ECO:0000313" key="6">
    <source>
        <dbReference type="Proteomes" id="UP001592528"/>
    </source>
</evidence>
<dbReference type="InterPro" id="IPR019734">
    <property type="entry name" value="TPR_rpt"/>
</dbReference>
<evidence type="ECO:0000313" key="5">
    <source>
        <dbReference type="EMBL" id="MFC1400097.1"/>
    </source>
</evidence>
<keyword evidence="4" id="KW-0472">Membrane</keyword>
<reference evidence="5 6" key="1">
    <citation type="submission" date="2024-09" db="EMBL/GenBank/DDBJ databases">
        <authorList>
            <person name="Lee S.D."/>
        </authorList>
    </citation>
    <scope>NUCLEOTIDE SEQUENCE [LARGE SCALE GENOMIC DNA]</scope>
    <source>
        <strain evidence="5 6">N1-5</strain>
    </source>
</reference>